<name>A2ERY7_TRIV3</name>
<keyword evidence="3" id="KW-1185">Reference proteome</keyword>
<dbReference type="InterPro" id="IPR018783">
    <property type="entry name" value="TF_ENY2"/>
</dbReference>
<dbReference type="GO" id="GO:0003713">
    <property type="term" value="F:transcription coactivator activity"/>
    <property type="evidence" value="ECO:0007669"/>
    <property type="project" value="UniProtKB-UniRule"/>
</dbReference>
<organism evidence="2 3">
    <name type="scientific">Trichomonas vaginalis (strain ATCC PRA-98 / G3)</name>
    <dbReference type="NCBI Taxonomy" id="412133"/>
    <lineage>
        <taxon>Eukaryota</taxon>
        <taxon>Metamonada</taxon>
        <taxon>Parabasalia</taxon>
        <taxon>Trichomonadida</taxon>
        <taxon>Trichomonadidae</taxon>
        <taxon>Trichomonas</taxon>
    </lineage>
</organism>
<comment type="subunit">
    <text evidence="1">Component of the nuclear pore complex (NPC)-associated TREX-2 complex (transcription and export complex 2). Component of the SAGA transcription coactivator-HAT complex. Within the SAGA complex, participates to a subcomplex of SAGA called the DUB module (deubiquitination module).</text>
</comment>
<evidence type="ECO:0000313" key="3">
    <source>
        <dbReference type="Proteomes" id="UP000001542"/>
    </source>
</evidence>
<dbReference type="GO" id="GO:0006406">
    <property type="term" value="P:mRNA export from nucleus"/>
    <property type="evidence" value="ECO:0007669"/>
    <property type="project" value="UniProtKB-UniRule"/>
</dbReference>
<dbReference type="GO" id="GO:0006325">
    <property type="term" value="P:chromatin organization"/>
    <property type="evidence" value="ECO:0007669"/>
    <property type="project" value="UniProtKB-KW"/>
</dbReference>
<reference evidence="2" key="2">
    <citation type="journal article" date="2007" name="Science">
        <title>Draft genome sequence of the sexually transmitted pathogen Trichomonas vaginalis.</title>
        <authorList>
            <person name="Carlton J.M."/>
            <person name="Hirt R.P."/>
            <person name="Silva J.C."/>
            <person name="Delcher A.L."/>
            <person name="Schatz M."/>
            <person name="Zhao Q."/>
            <person name="Wortman J.R."/>
            <person name="Bidwell S.L."/>
            <person name="Alsmark U.C.M."/>
            <person name="Besteiro S."/>
            <person name="Sicheritz-Ponten T."/>
            <person name="Noel C.J."/>
            <person name="Dacks J.B."/>
            <person name="Foster P.G."/>
            <person name="Simillion C."/>
            <person name="Van de Peer Y."/>
            <person name="Miranda-Saavedra D."/>
            <person name="Barton G.J."/>
            <person name="Westrop G.D."/>
            <person name="Mueller S."/>
            <person name="Dessi D."/>
            <person name="Fiori P.L."/>
            <person name="Ren Q."/>
            <person name="Paulsen I."/>
            <person name="Zhang H."/>
            <person name="Bastida-Corcuera F.D."/>
            <person name="Simoes-Barbosa A."/>
            <person name="Brown M.T."/>
            <person name="Hayes R.D."/>
            <person name="Mukherjee M."/>
            <person name="Okumura C.Y."/>
            <person name="Schneider R."/>
            <person name="Smith A.J."/>
            <person name="Vanacova S."/>
            <person name="Villalvazo M."/>
            <person name="Haas B.J."/>
            <person name="Pertea M."/>
            <person name="Feldblyum T.V."/>
            <person name="Utterback T.R."/>
            <person name="Shu C.L."/>
            <person name="Osoegawa K."/>
            <person name="de Jong P.J."/>
            <person name="Hrdy I."/>
            <person name="Horvathova L."/>
            <person name="Zubacova Z."/>
            <person name="Dolezal P."/>
            <person name="Malik S.B."/>
            <person name="Logsdon J.M. Jr."/>
            <person name="Henze K."/>
            <person name="Gupta A."/>
            <person name="Wang C.C."/>
            <person name="Dunne R.L."/>
            <person name="Upcroft J.A."/>
            <person name="Upcroft P."/>
            <person name="White O."/>
            <person name="Salzberg S.L."/>
            <person name="Tang P."/>
            <person name="Chiu C.-H."/>
            <person name="Lee Y.-S."/>
            <person name="Embley T.M."/>
            <person name="Coombs G.H."/>
            <person name="Mottram J.C."/>
            <person name="Tachezy J."/>
            <person name="Fraser-Liggett C.M."/>
            <person name="Johnson P.J."/>
        </authorList>
    </citation>
    <scope>NUCLEOTIDE SEQUENCE [LARGE SCALE GENOMIC DNA]</scope>
    <source>
        <strain evidence="2">G3</strain>
    </source>
</reference>
<keyword evidence="1" id="KW-0813">Transport</keyword>
<dbReference type="HAMAP" id="MF_03046">
    <property type="entry name" value="ENY2_Sus1"/>
    <property type="match status" value="1"/>
</dbReference>
<dbReference type="Pfam" id="PF10163">
    <property type="entry name" value="EnY2"/>
    <property type="match status" value="1"/>
</dbReference>
<keyword evidence="1" id="KW-0010">Activator</keyword>
<comment type="similarity">
    <text evidence="1">Belongs to the ENY2 family.</text>
</comment>
<keyword evidence="1" id="KW-0653">Protein transport</keyword>
<dbReference type="InParanoid" id="A2ERY7"/>
<reference evidence="2" key="1">
    <citation type="submission" date="2006-10" db="EMBL/GenBank/DDBJ databases">
        <authorList>
            <person name="Amadeo P."/>
            <person name="Zhao Q."/>
            <person name="Wortman J."/>
            <person name="Fraser-Liggett C."/>
            <person name="Carlton J."/>
        </authorList>
    </citation>
    <scope>NUCLEOTIDE SEQUENCE</scope>
    <source>
        <strain evidence="2">G3</strain>
    </source>
</reference>
<dbReference type="GO" id="GO:0005643">
    <property type="term" value="C:nuclear pore"/>
    <property type="evidence" value="ECO:0007669"/>
    <property type="project" value="UniProtKB-UniRule"/>
</dbReference>
<dbReference type="EMBL" id="DS113471">
    <property type="protein sequence ID" value="EAY04582.1"/>
    <property type="molecule type" value="Genomic_DNA"/>
</dbReference>
<keyword evidence="1" id="KW-0156">Chromatin regulator</keyword>
<dbReference type="VEuPathDB" id="TrichDB:TVAG_233180"/>
<protein>
    <recommendedName>
        <fullName evidence="1">Transcription and mRNA export factor ENY2</fullName>
    </recommendedName>
    <alternativeName>
        <fullName evidence="1">Enhancer of yellow 2 transcription factor homolog</fullName>
    </alternativeName>
</protein>
<dbReference type="KEGG" id="tva:4762445"/>
<evidence type="ECO:0000313" key="2">
    <source>
        <dbReference type="EMBL" id="EAY04582.1"/>
    </source>
</evidence>
<comment type="function">
    <text evidence="1">Involved in mRNA export coupled transcription activation by association with both the TREX-2 and the SAGA complexes. The transcription regulatory histone acetylation (HAT) complex SAGA is a multiprotein complex that activates transcription by remodeling chromatin and mediating histone acetylation and deubiquitination. Within the SAGA complex, participates to a subcomplex that specifically deubiquitinates histones. The SAGA complex is recruited to specific gene promoters by activators, where it is required for transcription. The TREX-2 complex functions in docking export-competent ribonucleoprotein particles (mRNPs) to the nuclear entrance of the nuclear pore complex (nuclear basket). TREX-2 participates in mRNA export and accurate chromatin positioning in the nucleus by tethering genes to the nuclear periphery.</text>
</comment>
<keyword evidence="1" id="KW-0804">Transcription</keyword>
<proteinExistence type="inferred from homology"/>
<accession>A2ERY7</accession>
<dbReference type="RefSeq" id="XP_001316805.1">
    <property type="nucleotide sequence ID" value="XM_001316770.1"/>
</dbReference>
<dbReference type="Gene3D" id="1.10.246.140">
    <property type="match status" value="1"/>
</dbReference>
<dbReference type="GO" id="GO:0015031">
    <property type="term" value="P:protein transport"/>
    <property type="evidence" value="ECO:0007669"/>
    <property type="project" value="UniProtKB-KW"/>
</dbReference>
<comment type="subcellular location">
    <subcellularLocation>
        <location evidence="1">Nucleus</location>
        <location evidence="1">Nucleoplasm</location>
    </subcellularLocation>
</comment>
<dbReference type="VEuPathDB" id="TrichDB:TVAGG3_0486630"/>
<keyword evidence="1" id="KW-0805">Transcription regulation</keyword>
<dbReference type="GO" id="GO:0000124">
    <property type="term" value="C:SAGA complex"/>
    <property type="evidence" value="ECO:0007669"/>
    <property type="project" value="UniProtKB-UniRule"/>
</dbReference>
<dbReference type="AlphaFoldDB" id="A2ERY7"/>
<sequence>MSQIEWESLSESEIKAEAEAILESSGQSKKIRAEINEDPSIIEWKENIRKMIEEIAATQDITKLNPDKIYDMIADQARQKIPQEIIEKVEQKILTFIEKGIEDRFN</sequence>
<dbReference type="GO" id="GO:0071819">
    <property type="term" value="C:DUBm complex"/>
    <property type="evidence" value="ECO:0007669"/>
    <property type="project" value="UniProtKB-UniRule"/>
</dbReference>
<keyword evidence="1" id="KW-0539">Nucleus</keyword>
<gene>
    <name evidence="2" type="ORF">TVAG_233180</name>
</gene>
<keyword evidence="1" id="KW-0811">Translocation</keyword>
<dbReference type="SMR" id="A2ERY7"/>
<dbReference type="Proteomes" id="UP000001542">
    <property type="component" value="Unassembled WGS sequence"/>
</dbReference>
<dbReference type="InterPro" id="IPR038212">
    <property type="entry name" value="TF_EnY2_sf"/>
</dbReference>
<dbReference type="GO" id="GO:0005654">
    <property type="term" value="C:nucleoplasm"/>
    <property type="evidence" value="ECO:0007669"/>
    <property type="project" value="UniProtKB-SubCell"/>
</dbReference>
<dbReference type="GO" id="GO:0070390">
    <property type="term" value="C:transcription export complex 2"/>
    <property type="evidence" value="ECO:0007669"/>
    <property type="project" value="UniProtKB-UniRule"/>
</dbReference>
<keyword evidence="1" id="KW-0509">mRNA transport</keyword>
<dbReference type="GO" id="GO:0006368">
    <property type="term" value="P:transcription elongation by RNA polymerase II"/>
    <property type="evidence" value="ECO:0007669"/>
    <property type="project" value="UniProtKB-UniRule"/>
</dbReference>
<evidence type="ECO:0000256" key="1">
    <source>
        <dbReference type="HAMAP-Rule" id="MF_03046"/>
    </source>
</evidence>